<sequence>MPNLQAGDVRCQRVRAVDEDLASQVPAGLHGSLRALPRRAQGDDFGGRDRRFVGRDCTKRRILRVIRVPNTERDVMAAVTPRTAQRAADIACSDNRDLYVGLLSAQGAELPQSAHPRRSGTLR</sequence>
<reference evidence="1 2" key="1">
    <citation type="journal article" date="2019" name="Emerg. Microbes Infect.">
        <title>Comprehensive subspecies identification of 175 nontuberculous mycobacteria species based on 7547 genomic profiles.</title>
        <authorList>
            <person name="Matsumoto Y."/>
            <person name="Kinjo T."/>
            <person name="Motooka D."/>
            <person name="Nabeya D."/>
            <person name="Jung N."/>
            <person name="Uechi K."/>
            <person name="Horii T."/>
            <person name="Iida T."/>
            <person name="Fujita J."/>
            <person name="Nakamura S."/>
        </authorList>
    </citation>
    <scope>NUCLEOTIDE SEQUENCE [LARGE SCALE GENOMIC DNA]</scope>
    <source>
        <strain evidence="1 2">JCM 16367</strain>
    </source>
</reference>
<organism evidence="1 2">
    <name type="scientific">Mycobacterium noviomagense</name>
    <dbReference type="NCBI Taxonomy" id="459858"/>
    <lineage>
        <taxon>Bacteria</taxon>
        <taxon>Bacillati</taxon>
        <taxon>Actinomycetota</taxon>
        <taxon>Actinomycetes</taxon>
        <taxon>Mycobacteriales</taxon>
        <taxon>Mycobacteriaceae</taxon>
        <taxon>Mycobacterium</taxon>
    </lineage>
</organism>
<gene>
    <name evidence="1" type="ORF">MNVI_05830</name>
</gene>
<protein>
    <submittedName>
        <fullName evidence="1">Uncharacterized protein</fullName>
    </submittedName>
</protein>
<evidence type="ECO:0000313" key="1">
    <source>
        <dbReference type="EMBL" id="BBY05265.1"/>
    </source>
</evidence>
<proteinExistence type="predicted"/>
<dbReference type="KEGG" id="mnv:MNVI_05830"/>
<dbReference type="Proteomes" id="UP000466894">
    <property type="component" value="Chromosome"/>
</dbReference>
<dbReference type="AlphaFoldDB" id="A0A7I7P9M9"/>
<accession>A0A7I7P9M9</accession>
<dbReference type="EMBL" id="AP022583">
    <property type="protein sequence ID" value="BBY05265.1"/>
    <property type="molecule type" value="Genomic_DNA"/>
</dbReference>
<evidence type="ECO:0000313" key="2">
    <source>
        <dbReference type="Proteomes" id="UP000466894"/>
    </source>
</evidence>
<name>A0A7I7P9M9_9MYCO</name>